<evidence type="ECO:0000256" key="2">
    <source>
        <dbReference type="SAM" id="SignalP"/>
    </source>
</evidence>
<gene>
    <name evidence="3" type="ORF">D7D52_13975</name>
</gene>
<dbReference type="RefSeq" id="WP_120736705.1">
    <property type="nucleotide sequence ID" value="NZ_CP032568.1"/>
</dbReference>
<dbReference type="AlphaFoldDB" id="A0A386ZB33"/>
<feature type="chain" id="PRO_5017230024" description="Secreted protein" evidence="2">
    <location>
        <begin position="30"/>
        <end position="81"/>
    </location>
</feature>
<dbReference type="EMBL" id="CP032568">
    <property type="protein sequence ID" value="AYF74788.1"/>
    <property type="molecule type" value="Genomic_DNA"/>
</dbReference>
<evidence type="ECO:0000256" key="1">
    <source>
        <dbReference type="SAM" id="MobiDB-lite"/>
    </source>
</evidence>
<evidence type="ECO:0000313" key="4">
    <source>
        <dbReference type="Proteomes" id="UP000267164"/>
    </source>
</evidence>
<dbReference type="OrthoDB" id="4558671at2"/>
<dbReference type="Proteomes" id="UP000267164">
    <property type="component" value="Chromosome"/>
</dbReference>
<organism evidence="3 4">
    <name type="scientific">Nocardia yunnanensis</name>
    <dbReference type="NCBI Taxonomy" id="2382165"/>
    <lineage>
        <taxon>Bacteria</taxon>
        <taxon>Bacillati</taxon>
        <taxon>Actinomycetota</taxon>
        <taxon>Actinomycetes</taxon>
        <taxon>Mycobacteriales</taxon>
        <taxon>Nocardiaceae</taxon>
        <taxon>Nocardia</taxon>
    </lineage>
</organism>
<keyword evidence="2" id="KW-0732">Signal</keyword>
<feature type="compositionally biased region" description="Polar residues" evidence="1">
    <location>
        <begin position="31"/>
        <end position="45"/>
    </location>
</feature>
<dbReference type="KEGG" id="nyu:D7D52_13975"/>
<reference evidence="3 4" key="1">
    <citation type="submission" date="2018-09" db="EMBL/GenBank/DDBJ databases">
        <title>Nocardia yunnanensis sp. nov., an actinomycete isolated from a soil sample.</title>
        <authorList>
            <person name="Zhang J."/>
        </authorList>
    </citation>
    <scope>NUCLEOTIDE SEQUENCE [LARGE SCALE GENOMIC DNA]</scope>
    <source>
        <strain evidence="3 4">CFHS0054</strain>
    </source>
</reference>
<sequence>MNSKKIVGAFAVAAALCMPAAVLAVPAQATPDSTVQPVDSGTDSGSGALGPRSGSAYQSLNKLVCLLFHTSLDGSVGVPIC</sequence>
<accession>A0A386ZB33</accession>
<feature type="signal peptide" evidence="2">
    <location>
        <begin position="1"/>
        <end position="29"/>
    </location>
</feature>
<evidence type="ECO:0000313" key="3">
    <source>
        <dbReference type="EMBL" id="AYF74788.1"/>
    </source>
</evidence>
<keyword evidence="4" id="KW-1185">Reference proteome</keyword>
<name>A0A386ZB33_9NOCA</name>
<proteinExistence type="predicted"/>
<evidence type="ECO:0008006" key="5">
    <source>
        <dbReference type="Google" id="ProtNLM"/>
    </source>
</evidence>
<feature type="region of interest" description="Disordered" evidence="1">
    <location>
        <begin position="31"/>
        <end position="50"/>
    </location>
</feature>
<protein>
    <recommendedName>
        <fullName evidence="5">Secreted protein</fullName>
    </recommendedName>
</protein>